<dbReference type="Pfam" id="PF25097">
    <property type="entry name" value="ARM_Cnot1"/>
    <property type="match status" value="1"/>
</dbReference>
<dbReference type="AlphaFoldDB" id="A0A5A7V1K2"/>
<reference evidence="2 3" key="1">
    <citation type="submission" date="2019-08" db="EMBL/GenBank/DDBJ databases">
        <title>Draft genome sequences of two oriental melons (Cucumis melo L. var makuwa).</title>
        <authorList>
            <person name="Kwon S.-Y."/>
        </authorList>
    </citation>
    <scope>NUCLEOTIDE SEQUENCE [LARGE SCALE GENOMIC DNA]</scope>
    <source>
        <strain evidence="3">cv. SW 3</strain>
        <tissue evidence="2">Leaf</tissue>
    </source>
</reference>
<comment type="caution">
    <text evidence="2">The sequence shown here is derived from an EMBL/GenBank/DDBJ whole genome shotgun (WGS) entry which is preliminary data.</text>
</comment>
<name>A0A5A7V1K2_CUCMM</name>
<proteinExistence type="predicted"/>
<gene>
    <name evidence="2" type="ORF">E6C27_scaffold89G004300</name>
</gene>
<evidence type="ECO:0000313" key="2">
    <source>
        <dbReference type="EMBL" id="KAA0062082.1"/>
    </source>
</evidence>
<dbReference type="InterPro" id="IPR055454">
    <property type="entry name" value="CNOT1-like_NOT1_connector"/>
</dbReference>
<dbReference type="STRING" id="1194695.A0A5A7V1K2"/>
<dbReference type="GO" id="GO:0017148">
    <property type="term" value="P:negative regulation of translation"/>
    <property type="evidence" value="ECO:0007669"/>
    <property type="project" value="InterPro"/>
</dbReference>
<dbReference type="CDD" id="cd20710">
    <property type="entry name" value="NOT1_connector"/>
    <property type="match status" value="1"/>
</dbReference>
<dbReference type="GO" id="GO:0000288">
    <property type="term" value="P:nuclear-transcribed mRNA catabolic process, deadenylation-dependent decay"/>
    <property type="evidence" value="ECO:0007669"/>
    <property type="project" value="TreeGrafter"/>
</dbReference>
<dbReference type="GO" id="GO:0060090">
    <property type="term" value="F:molecular adaptor activity"/>
    <property type="evidence" value="ECO:0007669"/>
    <property type="project" value="TreeGrafter"/>
</dbReference>
<protein>
    <submittedName>
        <fullName evidence="2">CCR4-NOT transcription complex subunit 1 isoform X1</fullName>
    </submittedName>
</protein>
<evidence type="ECO:0000259" key="1">
    <source>
        <dbReference type="Pfam" id="PF25097"/>
    </source>
</evidence>
<dbReference type="Proteomes" id="UP000321393">
    <property type="component" value="Unassembled WGS sequence"/>
</dbReference>
<evidence type="ECO:0000313" key="3">
    <source>
        <dbReference type="Proteomes" id="UP000321393"/>
    </source>
</evidence>
<feature type="domain" description="CCR4-NOT transcription complex subunit 1-like NOT1 connector" evidence="1">
    <location>
        <begin position="12"/>
        <end position="104"/>
    </location>
</feature>
<dbReference type="PANTHER" id="PTHR13162">
    <property type="entry name" value="CCR4-NOT TRANSCRIPTION COMPLEX"/>
    <property type="match status" value="1"/>
</dbReference>
<dbReference type="PANTHER" id="PTHR13162:SF8">
    <property type="entry name" value="CCR4-NOT TRANSCRIPTION COMPLEX SUBUNIT 1"/>
    <property type="match status" value="1"/>
</dbReference>
<dbReference type="InterPro" id="IPR040398">
    <property type="entry name" value="Not1"/>
</dbReference>
<accession>A0A5A7V1K2</accession>
<dbReference type="GO" id="GO:0030015">
    <property type="term" value="C:CCR4-NOT core complex"/>
    <property type="evidence" value="ECO:0007669"/>
    <property type="project" value="InterPro"/>
</dbReference>
<sequence>MSCHLQLYCLQVIYFDEERKYNKDITLGLIHSELLNLVEYNVHIAKLIDGEVATEFAISLLQTLVVDESSVISELHNFVDELAKVAAKPGSFKPLQHLVEIIKNPATILLKPRAKVSLEDMAAIVDIGLELSHTSQDKLHAQKVASSLTMLRISCLHSTPFMEVMVVTIFATLNSRSAC</sequence>
<dbReference type="EMBL" id="SSTE01004728">
    <property type="protein sequence ID" value="KAA0062082.1"/>
    <property type="molecule type" value="Genomic_DNA"/>
</dbReference>
<dbReference type="OrthoDB" id="1933107at2759"/>
<organism evidence="2 3">
    <name type="scientific">Cucumis melo var. makuwa</name>
    <name type="common">Oriental melon</name>
    <dbReference type="NCBI Taxonomy" id="1194695"/>
    <lineage>
        <taxon>Eukaryota</taxon>
        <taxon>Viridiplantae</taxon>
        <taxon>Streptophyta</taxon>
        <taxon>Embryophyta</taxon>
        <taxon>Tracheophyta</taxon>
        <taxon>Spermatophyta</taxon>
        <taxon>Magnoliopsida</taxon>
        <taxon>eudicotyledons</taxon>
        <taxon>Gunneridae</taxon>
        <taxon>Pentapetalae</taxon>
        <taxon>rosids</taxon>
        <taxon>fabids</taxon>
        <taxon>Cucurbitales</taxon>
        <taxon>Cucurbitaceae</taxon>
        <taxon>Benincaseae</taxon>
        <taxon>Cucumis</taxon>
    </lineage>
</organism>
<dbReference type="GO" id="GO:0000932">
    <property type="term" value="C:P-body"/>
    <property type="evidence" value="ECO:0007669"/>
    <property type="project" value="TreeGrafter"/>
</dbReference>